<reference evidence="1 2" key="1">
    <citation type="submission" date="2022-06" db="EMBL/GenBank/DDBJ databases">
        <title>Haloarcula sp. a new haloarchaeum isolate from saline soil.</title>
        <authorList>
            <person name="Strakova D."/>
            <person name="Galisteo C."/>
            <person name="Sanchez-Porro C."/>
            <person name="Ventosa A."/>
        </authorList>
    </citation>
    <scope>NUCLEOTIDE SEQUENCE [LARGE SCALE GENOMIC DNA]</scope>
    <source>
        <strain evidence="1 2">S1CR25-12</strain>
    </source>
</reference>
<dbReference type="CDD" id="cd04647">
    <property type="entry name" value="LbH_MAT_like"/>
    <property type="match status" value="1"/>
</dbReference>
<dbReference type="Pfam" id="PF00132">
    <property type="entry name" value="Hexapep"/>
    <property type="match status" value="1"/>
</dbReference>
<keyword evidence="2" id="KW-1185">Reference proteome</keyword>
<dbReference type="InterPro" id="IPR051159">
    <property type="entry name" value="Hexapeptide_acetyltransf"/>
</dbReference>
<proteinExistence type="predicted"/>
<dbReference type="SUPFAM" id="SSF51161">
    <property type="entry name" value="Trimeric LpxA-like enzymes"/>
    <property type="match status" value="1"/>
</dbReference>
<accession>A0ABU2FGG1</accession>
<organism evidence="1 2">
    <name type="scientific">Haloarcula saliterrae</name>
    <dbReference type="NCBI Taxonomy" id="2950534"/>
    <lineage>
        <taxon>Archaea</taxon>
        <taxon>Methanobacteriati</taxon>
        <taxon>Methanobacteriota</taxon>
        <taxon>Stenosarchaea group</taxon>
        <taxon>Halobacteria</taxon>
        <taxon>Halobacteriales</taxon>
        <taxon>Haloarculaceae</taxon>
        <taxon>Haloarcula</taxon>
    </lineage>
</organism>
<protein>
    <submittedName>
        <fullName evidence="1">Acyltransferase</fullName>
    </submittedName>
</protein>
<evidence type="ECO:0000313" key="2">
    <source>
        <dbReference type="Proteomes" id="UP001259659"/>
    </source>
</evidence>
<evidence type="ECO:0000313" key="1">
    <source>
        <dbReference type="EMBL" id="MDS0261338.1"/>
    </source>
</evidence>
<dbReference type="InterPro" id="IPR001451">
    <property type="entry name" value="Hexapep"/>
</dbReference>
<dbReference type="PANTHER" id="PTHR23416:SF78">
    <property type="entry name" value="LIPOPOLYSACCHARIDE BIOSYNTHESIS O-ACETYL TRANSFERASE WBBJ-RELATED"/>
    <property type="match status" value="1"/>
</dbReference>
<dbReference type="InterPro" id="IPR011004">
    <property type="entry name" value="Trimer_LpxA-like_sf"/>
</dbReference>
<name>A0ABU2FGG1_9EURY</name>
<dbReference type="RefSeq" id="WP_310921160.1">
    <property type="nucleotide sequence ID" value="NZ_JAMQON010000006.1"/>
</dbReference>
<dbReference type="Proteomes" id="UP001259659">
    <property type="component" value="Unassembled WGS sequence"/>
</dbReference>
<keyword evidence="1" id="KW-0012">Acyltransferase</keyword>
<dbReference type="PANTHER" id="PTHR23416">
    <property type="entry name" value="SIALIC ACID SYNTHASE-RELATED"/>
    <property type="match status" value="1"/>
</dbReference>
<comment type="caution">
    <text evidence="1">The sequence shown here is derived from an EMBL/GenBank/DDBJ whole genome shotgun (WGS) entry which is preliminary data.</text>
</comment>
<keyword evidence="1" id="KW-0808">Transferase</keyword>
<sequence>MAPSPADLRLALGLLVERGPLTLATILWARATGELRRRVLTARHNISIHRTVDIQRGIKFGYDGEVDIAEECSIGRHSLVSPSGGTIRLGRNSLLNVSVTLLGNGGIDIGENVLIGPNTTIVAANHRFERTDEPIVSQELSAEGITIGDNVWIGSTCTVLDGVTIGEGAVIAAGSVVTSSVPENTIVAGSPAEVIDTRA</sequence>
<dbReference type="EMBL" id="JAMQON010000006">
    <property type="protein sequence ID" value="MDS0261338.1"/>
    <property type="molecule type" value="Genomic_DNA"/>
</dbReference>
<dbReference type="Gene3D" id="2.160.10.10">
    <property type="entry name" value="Hexapeptide repeat proteins"/>
    <property type="match status" value="1"/>
</dbReference>
<gene>
    <name evidence="1" type="ORF">NDI56_18210</name>
</gene>
<dbReference type="GO" id="GO:0016746">
    <property type="term" value="F:acyltransferase activity"/>
    <property type="evidence" value="ECO:0007669"/>
    <property type="project" value="UniProtKB-KW"/>
</dbReference>